<keyword evidence="4" id="KW-1185">Reference proteome</keyword>
<keyword evidence="2" id="KW-0472">Membrane</keyword>
<sequence>MMHWRLAARNGGAIKCVSIIRNKGNPHKLGLKKFPWISKRKLNSGKTPEAESSKGNNISSIICENKKNKKKIFKSLLGVTFLFYICYESLHAIQNNEQARKKIKLYPLLYDIIEVKIMPLKIHFDVMVGKLKGFLLVLLRNGQRYSLQLCNSLKEFFSKNNENFNIFIGAIKKLDISAPFSFFFEWKKDAQGEDNLNVFQKSNKLENKIDSFIKCNEVHMADDAHEEDTYSEDVSTWKKIEETGKLNPIREDYPNNIHDEHSTNDDIKDVINLFNSVNTLAGNEMISVLEFHPEDQLNGCPIDRNNNVFSTEISNGEITEQIMDEKGASENITLPCEDVEKIEKKKIIDESNLKEDIHEISDNTGKCNHTNKTFISVIECDEELTPDEEIINMKEPFDEMDKEKDRVYTYEQQVQVKSSKKEEETREKWTEMDDRTKCGITSEEKLGIIYDVDAKIIPEKFFHMVEEKDLAEENERAQNKNVIMEYGELEKSSKKKNSTLTVEENVPEDLNRRKNAQIDPKNFKNVRAVITDGNFEIPLDDILLKRIVENEVKNFETQLKNLTKEELKNKIVNMFINELLTKKYKDILMEEEKETLKKLLTIKYNDIYWRRKKKMEKSLQKFMEKKLKQEQILLKRNYENEKENFESLMINQKKEEVKMEKIKIEEELNMIRENYLNKINMYACDVNVMKDYYFKENVKKIKLETIIDIQNQLVHLQNCIIQDLSIESILTDLKKKFKKDTFLDTVFTTLPDNFFSHTFKPTPNNIDKIKKEFYALYKEGVKEAFVQHSENYFFKSLISVVISFFYLNYEAKLNRILQRTLKENSVLKSNLLNLSYALSSVQQNQFIDALQYIDDLTGSCKNTFSPFNEHVKNVIMFKYYLRLAVSRLMLASKLLITTN</sequence>
<evidence type="ECO:0000256" key="2">
    <source>
        <dbReference type="SAM" id="Phobius"/>
    </source>
</evidence>
<dbReference type="RefSeq" id="XP_028543090.1">
    <property type="nucleotide sequence ID" value="XM_028687289.1"/>
</dbReference>
<organism evidence="3 4">
    <name type="scientific">Plasmodium gonderi</name>
    <dbReference type="NCBI Taxonomy" id="77519"/>
    <lineage>
        <taxon>Eukaryota</taxon>
        <taxon>Sar</taxon>
        <taxon>Alveolata</taxon>
        <taxon>Apicomplexa</taxon>
        <taxon>Aconoidasida</taxon>
        <taxon>Haemosporida</taxon>
        <taxon>Plasmodiidae</taxon>
        <taxon>Plasmodium</taxon>
        <taxon>Plasmodium (Plasmodium)</taxon>
    </lineage>
</organism>
<protein>
    <submittedName>
        <fullName evidence="3">Uncharacterized protein</fullName>
    </submittedName>
</protein>
<evidence type="ECO:0000313" key="4">
    <source>
        <dbReference type="Proteomes" id="UP000195521"/>
    </source>
</evidence>
<dbReference type="OrthoDB" id="387677at2759"/>
<dbReference type="GeneID" id="39747216"/>
<dbReference type="Proteomes" id="UP000195521">
    <property type="component" value="Unassembled WGS sequence"/>
</dbReference>
<keyword evidence="1" id="KW-0175">Coiled coil</keyword>
<keyword evidence="2" id="KW-0812">Transmembrane</keyword>
<evidence type="ECO:0000313" key="3">
    <source>
        <dbReference type="EMBL" id="GAW80501.1"/>
    </source>
</evidence>
<reference evidence="4" key="1">
    <citation type="submission" date="2017-04" db="EMBL/GenBank/DDBJ databases">
        <title>Plasmodium gonderi genome.</title>
        <authorList>
            <person name="Arisue N."/>
            <person name="Honma H."/>
            <person name="Kawai S."/>
            <person name="Tougan T."/>
            <person name="Tanabe K."/>
            <person name="Horii T."/>
        </authorList>
    </citation>
    <scope>NUCLEOTIDE SEQUENCE [LARGE SCALE GENOMIC DNA]</scope>
    <source>
        <strain evidence="4">ATCC 30045</strain>
    </source>
</reference>
<evidence type="ECO:0000256" key="1">
    <source>
        <dbReference type="SAM" id="Coils"/>
    </source>
</evidence>
<accession>A0A1Y1JD93</accession>
<dbReference type="AlphaFoldDB" id="A0A1Y1JD93"/>
<comment type="caution">
    <text evidence="3">The sequence shown here is derived from an EMBL/GenBank/DDBJ whole genome shotgun (WGS) entry which is preliminary data.</text>
</comment>
<proteinExistence type="predicted"/>
<name>A0A1Y1JD93_PLAGO</name>
<keyword evidence="2" id="KW-1133">Transmembrane helix</keyword>
<feature type="coiled-coil region" evidence="1">
    <location>
        <begin position="624"/>
        <end position="674"/>
    </location>
</feature>
<dbReference type="OMA" id="QNQFVDA"/>
<feature type="transmembrane region" description="Helical" evidence="2">
    <location>
        <begin position="75"/>
        <end position="93"/>
    </location>
</feature>
<dbReference type="EMBL" id="BDQF01000009">
    <property type="protein sequence ID" value="GAW80501.1"/>
    <property type="molecule type" value="Genomic_DNA"/>
</dbReference>
<gene>
    <name evidence="3" type="ORF">PGO_080650</name>
</gene>